<keyword evidence="4" id="KW-0067">ATP-binding</keyword>
<evidence type="ECO:0000256" key="1">
    <source>
        <dbReference type="ARBA" id="ARBA00005417"/>
    </source>
</evidence>
<organism evidence="6">
    <name type="scientific">marine sediment metagenome</name>
    <dbReference type="NCBI Taxonomy" id="412755"/>
    <lineage>
        <taxon>unclassified sequences</taxon>
        <taxon>metagenomes</taxon>
        <taxon>ecological metagenomes</taxon>
    </lineage>
</organism>
<dbReference type="NCBIfam" id="TIGR01727">
    <property type="entry name" value="oligo_HPY"/>
    <property type="match status" value="1"/>
</dbReference>
<dbReference type="PANTHER" id="PTHR43776">
    <property type="entry name" value="TRANSPORT ATP-BINDING PROTEIN"/>
    <property type="match status" value="1"/>
</dbReference>
<evidence type="ECO:0000256" key="3">
    <source>
        <dbReference type="ARBA" id="ARBA00022741"/>
    </source>
</evidence>
<dbReference type="GO" id="GO:0005524">
    <property type="term" value="F:ATP binding"/>
    <property type="evidence" value="ECO:0007669"/>
    <property type="project" value="UniProtKB-KW"/>
</dbReference>
<protein>
    <recommendedName>
        <fullName evidence="5">ABC transporter domain-containing protein</fullName>
    </recommendedName>
</protein>
<gene>
    <name evidence="6" type="ORF">LCGC14_2907890</name>
</gene>
<dbReference type="PROSITE" id="PS50893">
    <property type="entry name" value="ABC_TRANSPORTER_2"/>
    <property type="match status" value="1"/>
</dbReference>
<name>A0A0F9AIN5_9ZZZZ</name>
<evidence type="ECO:0000256" key="4">
    <source>
        <dbReference type="ARBA" id="ARBA00022840"/>
    </source>
</evidence>
<feature type="domain" description="ABC transporter" evidence="5">
    <location>
        <begin position="2"/>
        <end position="165"/>
    </location>
</feature>
<dbReference type="PROSITE" id="PS00211">
    <property type="entry name" value="ABC_TRANSPORTER_1"/>
    <property type="match status" value="1"/>
</dbReference>
<evidence type="ECO:0000256" key="2">
    <source>
        <dbReference type="ARBA" id="ARBA00022448"/>
    </source>
</evidence>
<reference evidence="6" key="1">
    <citation type="journal article" date="2015" name="Nature">
        <title>Complex archaea that bridge the gap between prokaryotes and eukaryotes.</title>
        <authorList>
            <person name="Spang A."/>
            <person name="Saw J.H."/>
            <person name="Jorgensen S.L."/>
            <person name="Zaremba-Niedzwiedzka K."/>
            <person name="Martijn J."/>
            <person name="Lind A.E."/>
            <person name="van Eijk R."/>
            <person name="Schleper C."/>
            <person name="Guy L."/>
            <person name="Ettema T.J."/>
        </authorList>
    </citation>
    <scope>NUCLEOTIDE SEQUENCE</scope>
</reference>
<dbReference type="InterPro" id="IPR050319">
    <property type="entry name" value="ABC_transp_ATP-bind"/>
</dbReference>
<dbReference type="Pfam" id="PF08352">
    <property type="entry name" value="oligo_HPY"/>
    <property type="match status" value="1"/>
</dbReference>
<dbReference type="Gene3D" id="3.40.50.300">
    <property type="entry name" value="P-loop containing nucleotide triphosphate hydrolases"/>
    <property type="match status" value="1"/>
</dbReference>
<keyword evidence="3" id="KW-0547">Nucleotide-binding</keyword>
<proteinExistence type="inferred from homology"/>
<dbReference type="InterPro" id="IPR017871">
    <property type="entry name" value="ABC_transporter-like_CS"/>
</dbReference>
<comment type="caution">
    <text evidence="6">The sequence shown here is derived from an EMBL/GenBank/DDBJ whole genome shotgun (WGS) entry which is preliminary data.</text>
</comment>
<dbReference type="GO" id="GO:0016887">
    <property type="term" value="F:ATP hydrolysis activity"/>
    <property type="evidence" value="ECO:0007669"/>
    <property type="project" value="InterPro"/>
</dbReference>
<dbReference type="PANTHER" id="PTHR43776:SF7">
    <property type="entry name" value="D,D-DIPEPTIDE TRANSPORT ATP-BINDING PROTEIN DDPF-RELATED"/>
    <property type="match status" value="1"/>
</dbReference>
<keyword evidence="2" id="KW-0813">Transport</keyword>
<evidence type="ECO:0000313" key="6">
    <source>
        <dbReference type="EMBL" id="KKK72041.1"/>
    </source>
</evidence>
<accession>A0A0F9AIN5</accession>
<dbReference type="InterPro" id="IPR003439">
    <property type="entry name" value="ABC_transporter-like_ATP-bd"/>
</dbReference>
<evidence type="ECO:0000259" key="5">
    <source>
        <dbReference type="PROSITE" id="PS50893"/>
    </source>
</evidence>
<dbReference type="Pfam" id="PF00005">
    <property type="entry name" value="ABC_tran"/>
    <property type="match status" value="1"/>
</dbReference>
<sequence>ITRKLQIIFQDPLSSLNPRMNVFDIVTEGLVEFGMIEGSREDHAKRLLKQVGLEGDVIFRYPHEFSGGQRQRINIARAISMRPDFIVCDEPVSALDVSVQAQVINLLMDLRDTYNLSYLFISHDLSVVSSIANRVAVMYLGILAEYGSTVDVIDHPMHPYTIALISAVPVPGRDKKKRIVLEGETPSSSAPPPGCRFHTRCPEVMKVCRVKVPPMTRSGTRQVWCHLY</sequence>
<dbReference type="EMBL" id="LAZR01057451">
    <property type="protein sequence ID" value="KKK72041.1"/>
    <property type="molecule type" value="Genomic_DNA"/>
</dbReference>
<dbReference type="AlphaFoldDB" id="A0A0F9AIN5"/>
<dbReference type="InterPro" id="IPR013563">
    <property type="entry name" value="Oligopep_ABC_C"/>
</dbReference>
<dbReference type="CDD" id="cd03257">
    <property type="entry name" value="ABC_NikE_OppD_transporters"/>
    <property type="match status" value="1"/>
</dbReference>
<dbReference type="SUPFAM" id="SSF52540">
    <property type="entry name" value="P-loop containing nucleoside triphosphate hydrolases"/>
    <property type="match status" value="1"/>
</dbReference>
<comment type="similarity">
    <text evidence="1">Belongs to the ABC transporter superfamily.</text>
</comment>
<feature type="non-terminal residue" evidence="6">
    <location>
        <position position="1"/>
    </location>
</feature>
<dbReference type="GO" id="GO:0015833">
    <property type="term" value="P:peptide transport"/>
    <property type="evidence" value="ECO:0007669"/>
    <property type="project" value="InterPro"/>
</dbReference>
<dbReference type="InterPro" id="IPR027417">
    <property type="entry name" value="P-loop_NTPase"/>
</dbReference>